<sequence>MLRFDLAEQGKTIRPLTYRRDSSGHHSWQLKGFAQPHPLYNLHLLTQRPEVPVLLVEGEKSADAAVRLFPEHVVTTCMHGAKSVNKADLTPLIGRDIVIWRDHDEPGHEYARQIIEGLIKLGHLPRPDGSPPFRCNTVFLLPEPPVQRQSSDSRQKHD</sequence>
<evidence type="ECO:0000259" key="1">
    <source>
        <dbReference type="Pfam" id="PF19898"/>
    </source>
</evidence>
<evidence type="ECO:0000313" key="2">
    <source>
        <dbReference type="EMBL" id="MBB5190936.1"/>
    </source>
</evidence>
<accession>A0A840REW0</accession>
<dbReference type="EMBL" id="JACHHN010000003">
    <property type="protein sequence ID" value="MBB5190936.1"/>
    <property type="molecule type" value="Genomic_DNA"/>
</dbReference>
<dbReference type="Pfam" id="PF19898">
    <property type="entry name" value="DUF6371"/>
    <property type="match status" value="1"/>
</dbReference>
<dbReference type="CDD" id="cd01029">
    <property type="entry name" value="TOPRIM_primases"/>
    <property type="match status" value="1"/>
</dbReference>
<dbReference type="InterPro" id="IPR034154">
    <property type="entry name" value="TOPRIM_DnaG/twinkle"/>
</dbReference>
<name>A0A840REW0_9NEIS</name>
<keyword evidence="3" id="KW-1185">Reference proteome</keyword>
<evidence type="ECO:0000313" key="3">
    <source>
        <dbReference type="Proteomes" id="UP000543030"/>
    </source>
</evidence>
<gene>
    <name evidence="2" type="ORF">HNQ50_001659</name>
</gene>
<dbReference type="Gene3D" id="3.40.1360.10">
    <property type="match status" value="1"/>
</dbReference>
<protein>
    <recommendedName>
        <fullName evidence="1">DUF6371 domain-containing protein</fullName>
    </recommendedName>
</protein>
<dbReference type="InterPro" id="IPR045951">
    <property type="entry name" value="DUF6371"/>
</dbReference>
<feature type="domain" description="DUF6371" evidence="1">
    <location>
        <begin position="8"/>
        <end position="102"/>
    </location>
</feature>
<dbReference type="AlphaFoldDB" id="A0A840REW0"/>
<dbReference type="Proteomes" id="UP000543030">
    <property type="component" value="Unassembled WGS sequence"/>
</dbReference>
<proteinExistence type="predicted"/>
<reference evidence="2 3" key="1">
    <citation type="submission" date="2020-08" db="EMBL/GenBank/DDBJ databases">
        <title>Genomic Encyclopedia of Type Strains, Phase IV (KMG-IV): sequencing the most valuable type-strain genomes for metagenomic binning, comparative biology and taxonomic classification.</title>
        <authorList>
            <person name="Goeker M."/>
        </authorList>
    </citation>
    <scope>NUCLEOTIDE SEQUENCE [LARGE SCALE GENOMIC DNA]</scope>
    <source>
        <strain evidence="2 3">DSM 18233</strain>
    </source>
</reference>
<comment type="caution">
    <text evidence="2">The sequence shown here is derived from an EMBL/GenBank/DDBJ whole genome shotgun (WGS) entry which is preliminary data.</text>
</comment>
<organism evidence="2 3">
    <name type="scientific">Silvimonas terrae</name>
    <dbReference type="NCBI Taxonomy" id="300266"/>
    <lineage>
        <taxon>Bacteria</taxon>
        <taxon>Pseudomonadati</taxon>
        <taxon>Pseudomonadota</taxon>
        <taxon>Betaproteobacteria</taxon>
        <taxon>Neisseriales</taxon>
        <taxon>Chitinibacteraceae</taxon>
        <taxon>Silvimonas</taxon>
    </lineage>
</organism>